<dbReference type="EMBL" id="JAVHNS010000002">
    <property type="protein sequence ID" value="KAK6362224.1"/>
    <property type="molecule type" value="Genomic_DNA"/>
</dbReference>
<evidence type="ECO:0000313" key="1">
    <source>
        <dbReference type="EMBL" id="KAK6362224.1"/>
    </source>
</evidence>
<dbReference type="Proteomes" id="UP001373714">
    <property type="component" value="Unassembled WGS sequence"/>
</dbReference>
<proteinExistence type="predicted"/>
<protein>
    <submittedName>
        <fullName evidence="1">Uncharacterized protein</fullName>
    </submittedName>
</protein>
<keyword evidence="2" id="KW-1185">Reference proteome</keyword>
<sequence length="89" mass="10473">MVFENVNKFYQNIMEVIRFVLEMMINYFIRALSFPSKEPQAATVKPDGKYQIEIGEEENVQVIEVDEENVKEFQLAAPQNRSLFNRIGR</sequence>
<organism evidence="1 2">
    <name type="scientific">Orbilia blumenaviensis</name>
    <dbReference type="NCBI Taxonomy" id="1796055"/>
    <lineage>
        <taxon>Eukaryota</taxon>
        <taxon>Fungi</taxon>
        <taxon>Dikarya</taxon>
        <taxon>Ascomycota</taxon>
        <taxon>Pezizomycotina</taxon>
        <taxon>Orbiliomycetes</taxon>
        <taxon>Orbiliales</taxon>
        <taxon>Orbiliaceae</taxon>
        <taxon>Orbilia</taxon>
    </lineage>
</organism>
<comment type="caution">
    <text evidence="1">The sequence shown here is derived from an EMBL/GenBank/DDBJ whole genome shotgun (WGS) entry which is preliminary data.</text>
</comment>
<evidence type="ECO:0000313" key="2">
    <source>
        <dbReference type="Proteomes" id="UP001373714"/>
    </source>
</evidence>
<dbReference type="AlphaFoldDB" id="A0AAV9VK10"/>
<gene>
    <name evidence="1" type="ORF">TWF730_005920</name>
</gene>
<accession>A0AAV9VK10</accession>
<name>A0AAV9VK10_9PEZI</name>
<reference evidence="1 2" key="1">
    <citation type="submission" date="2019-10" db="EMBL/GenBank/DDBJ databases">
        <authorList>
            <person name="Palmer J.M."/>
        </authorList>
    </citation>
    <scope>NUCLEOTIDE SEQUENCE [LARGE SCALE GENOMIC DNA]</scope>
    <source>
        <strain evidence="1 2">TWF730</strain>
    </source>
</reference>